<feature type="transmembrane region" description="Helical" evidence="2">
    <location>
        <begin position="33"/>
        <end position="53"/>
    </location>
</feature>
<organism evidence="4 5">
    <name type="scientific">Galbitalea soli</name>
    <dbReference type="NCBI Taxonomy" id="1268042"/>
    <lineage>
        <taxon>Bacteria</taxon>
        <taxon>Bacillati</taxon>
        <taxon>Actinomycetota</taxon>
        <taxon>Actinomycetes</taxon>
        <taxon>Micrococcales</taxon>
        <taxon>Microbacteriaceae</taxon>
        <taxon>Galbitalea</taxon>
    </lineage>
</organism>
<accession>A0A7C9PN70</accession>
<dbReference type="PANTHER" id="PTHR33392:SF6">
    <property type="entry name" value="POLYISOPRENYL-TEICHOIC ACID--PEPTIDOGLYCAN TEICHOIC ACID TRANSFERASE TAGU"/>
    <property type="match status" value="1"/>
</dbReference>
<keyword evidence="2" id="KW-0812">Transmembrane</keyword>
<evidence type="ECO:0000256" key="2">
    <source>
        <dbReference type="SAM" id="Phobius"/>
    </source>
</evidence>
<protein>
    <submittedName>
        <fullName evidence="4">LytR family transcriptional regulator</fullName>
    </submittedName>
</protein>
<dbReference type="Proteomes" id="UP000479756">
    <property type="component" value="Unassembled WGS sequence"/>
</dbReference>
<feature type="transmembrane region" description="Helical" evidence="2">
    <location>
        <begin position="104"/>
        <end position="125"/>
    </location>
</feature>
<reference evidence="4 5" key="1">
    <citation type="journal article" date="2014" name="Int. J. Syst. Evol. Microbiol.">
        <title>Description of Galbitalea soli gen. nov., sp. nov., and Frondihabitans sucicola sp. nov.</title>
        <authorList>
            <person name="Kim S.J."/>
            <person name="Lim J.M."/>
            <person name="Ahn J.H."/>
            <person name="Weon H.Y."/>
            <person name="Hamada M."/>
            <person name="Suzuki K."/>
            <person name="Ahn T.Y."/>
            <person name="Kwon S.W."/>
        </authorList>
    </citation>
    <scope>NUCLEOTIDE SEQUENCE [LARGE SCALE GENOMIC DNA]</scope>
    <source>
        <strain evidence="4 5">NBRC 108727</strain>
    </source>
</reference>
<sequence length="435" mass="46571">MAKRAWWLVVLNLLIPGSAQVLAGNRRLGRFGLGATLVAWALTVILLATWMLARTLVYSVVTSSPVLLIGEAVLVFYAVLWIVLTLDTLRLARLIATPPSARRFVAGFAVVMLLVTAGTSGYGAYLAGVARGALDGIFSSGQGYAAPIDGRYNVLLLGGDAGPDRTGLRPDSISVVSIDATTGKSTVIGVPRNMQRVPFVKGSPLYKPYPNGYDCGVNCLISFLYTYGEEHPSLYPAAAAHGSSPGIEAMRDAVEGTLGITLQYYVLIDMKGFSDLIDALGGVTIDVTERLPINGGQAPDGTPINVQGWIEPGVQKMNGYTALWYARSRHSTSDYDRMARQRQVQAAILAQFSPATVLTKFQAVANAGKQVVKTDIPQLMLGRFVDLADKARTHKLTQLELVPPTIDEIHPDFAEIRSLVKSALKGATPTSTPTP</sequence>
<keyword evidence="2" id="KW-0472">Membrane</keyword>
<proteinExistence type="inferred from homology"/>
<keyword evidence="2" id="KW-1133">Transmembrane helix</keyword>
<dbReference type="InterPro" id="IPR050922">
    <property type="entry name" value="LytR/CpsA/Psr_CW_biosynth"/>
</dbReference>
<evidence type="ECO:0000259" key="3">
    <source>
        <dbReference type="Pfam" id="PF03816"/>
    </source>
</evidence>
<feature type="transmembrane region" description="Helical" evidence="2">
    <location>
        <begin position="65"/>
        <end position="84"/>
    </location>
</feature>
<name>A0A7C9PN70_9MICO</name>
<dbReference type="NCBIfam" id="TIGR00350">
    <property type="entry name" value="lytR_cpsA_psr"/>
    <property type="match status" value="1"/>
</dbReference>
<keyword evidence="5" id="KW-1185">Reference proteome</keyword>
<dbReference type="EMBL" id="JAAGWZ010000002">
    <property type="protein sequence ID" value="NEM91327.1"/>
    <property type="molecule type" value="Genomic_DNA"/>
</dbReference>
<feature type="domain" description="Cell envelope-related transcriptional attenuator" evidence="3">
    <location>
        <begin position="169"/>
        <end position="351"/>
    </location>
</feature>
<evidence type="ECO:0000313" key="4">
    <source>
        <dbReference type="EMBL" id="NEM91327.1"/>
    </source>
</evidence>
<dbReference type="PANTHER" id="PTHR33392">
    <property type="entry name" value="POLYISOPRENYL-TEICHOIC ACID--PEPTIDOGLYCAN TEICHOIC ACID TRANSFERASE TAGU"/>
    <property type="match status" value="1"/>
</dbReference>
<dbReference type="AlphaFoldDB" id="A0A7C9PN70"/>
<gene>
    <name evidence="4" type="ORF">G3T37_08140</name>
</gene>
<comment type="similarity">
    <text evidence="1">Belongs to the LytR/CpsA/Psr (LCP) family.</text>
</comment>
<evidence type="ECO:0000256" key="1">
    <source>
        <dbReference type="ARBA" id="ARBA00006068"/>
    </source>
</evidence>
<dbReference type="Gene3D" id="3.40.630.190">
    <property type="entry name" value="LCP protein"/>
    <property type="match status" value="1"/>
</dbReference>
<dbReference type="InterPro" id="IPR004474">
    <property type="entry name" value="LytR_CpsA_psr"/>
</dbReference>
<evidence type="ECO:0000313" key="5">
    <source>
        <dbReference type="Proteomes" id="UP000479756"/>
    </source>
</evidence>
<dbReference type="Pfam" id="PF03816">
    <property type="entry name" value="LytR_cpsA_psr"/>
    <property type="match status" value="1"/>
</dbReference>
<comment type="caution">
    <text evidence="4">The sequence shown here is derived from an EMBL/GenBank/DDBJ whole genome shotgun (WGS) entry which is preliminary data.</text>
</comment>